<protein>
    <submittedName>
        <fullName evidence="4">D-alanyl-D-alanine carboxypeptidase / D-alanyl-D-alanine-endopeptidase (Penicillin-binding protein 4)</fullName>
    </submittedName>
</protein>
<feature type="chain" id="PRO_5010543021" evidence="3">
    <location>
        <begin position="22"/>
        <end position="483"/>
    </location>
</feature>
<dbReference type="PANTHER" id="PTHR30023:SF0">
    <property type="entry name" value="PENICILLIN-SENSITIVE CARBOXYPEPTIDASE A"/>
    <property type="match status" value="1"/>
</dbReference>
<dbReference type="OrthoDB" id="9802627at2"/>
<dbReference type="GO" id="GO:0006508">
    <property type="term" value="P:proteolysis"/>
    <property type="evidence" value="ECO:0007669"/>
    <property type="project" value="InterPro"/>
</dbReference>
<dbReference type="InterPro" id="IPR012338">
    <property type="entry name" value="Beta-lactam/transpept-like"/>
</dbReference>
<organism evidence="4 5">
    <name type="scientific">Soonwooa buanensis</name>
    <dbReference type="NCBI Taxonomy" id="619805"/>
    <lineage>
        <taxon>Bacteria</taxon>
        <taxon>Pseudomonadati</taxon>
        <taxon>Bacteroidota</taxon>
        <taxon>Flavobacteriia</taxon>
        <taxon>Flavobacteriales</taxon>
        <taxon>Weeksellaceae</taxon>
        <taxon>Chryseobacterium group</taxon>
        <taxon>Soonwooa</taxon>
    </lineage>
</organism>
<accession>A0A1T5F5C0</accession>
<evidence type="ECO:0000256" key="2">
    <source>
        <dbReference type="ARBA" id="ARBA00022801"/>
    </source>
</evidence>
<reference evidence="4 5" key="1">
    <citation type="submission" date="2017-02" db="EMBL/GenBank/DDBJ databases">
        <authorList>
            <person name="Peterson S.W."/>
        </authorList>
    </citation>
    <scope>NUCLEOTIDE SEQUENCE [LARGE SCALE GENOMIC DNA]</scope>
    <source>
        <strain evidence="4 5">DSM 22323</strain>
    </source>
</reference>
<keyword evidence="5" id="KW-1185">Reference proteome</keyword>
<dbReference type="RefSeq" id="WP_079667050.1">
    <property type="nucleotide sequence ID" value="NZ_FUYZ01000005.1"/>
</dbReference>
<dbReference type="GO" id="GO:0004185">
    <property type="term" value="F:serine-type carboxypeptidase activity"/>
    <property type="evidence" value="ECO:0007669"/>
    <property type="project" value="InterPro"/>
</dbReference>
<dbReference type="PANTHER" id="PTHR30023">
    <property type="entry name" value="D-ALANYL-D-ALANINE CARBOXYPEPTIDASE"/>
    <property type="match status" value="1"/>
</dbReference>
<evidence type="ECO:0000256" key="1">
    <source>
        <dbReference type="ARBA" id="ARBA00006096"/>
    </source>
</evidence>
<comment type="similarity">
    <text evidence="1">Belongs to the peptidase S13 family.</text>
</comment>
<keyword evidence="3" id="KW-0732">Signal</keyword>
<evidence type="ECO:0000313" key="5">
    <source>
        <dbReference type="Proteomes" id="UP000191112"/>
    </source>
</evidence>
<sequence>MNKFKKYISVLSLGFSISIFAQTSAVSSIPQFYEQPGLLAKEISPEKSLLSPKENIEVNINRMFSDPVLRTANWGFVVYDPKSNKIITSYNETTPLIPASTTKLLTTETAYSYFGGNFRWNTQLEFSGNIDENGVLDGNLYIIGSGDPSFGALRVGSTSASGLVSQFMNAIRDKGIKKVNGEIIVETGVFKENKTDLPSNIVWLDHNNYYLPVGTTRDINPRNEKFIVKQNNPFNNEKRYFYMSPYNNKMVYADKFEGGGLTTKLADPPTTLANSLRASMLKSGIAVRGKVTARFVDPTPEPREILSNYKSPMLSEIVHYTNQHSDNALSEALLKCLGFYVSGDQVAEAGKQVVRTHLEGKSFDTNGLNYVDGSGYSRSNLVTPIAQVKFLTGLMKEPYYKDYFESLPIAGQSGTLKKMFLTNSNGQIFAKTGTLSRVKTLAGYIKTRSGKTLVFSLLINNYTGSVAQVKDRMEQLLDPTLDL</sequence>
<dbReference type="AlphaFoldDB" id="A0A1T5F5C0"/>
<gene>
    <name evidence="4" type="ORF">SAMN05660477_01803</name>
</gene>
<keyword evidence="4" id="KW-0121">Carboxypeptidase</keyword>
<dbReference type="Gene3D" id="3.40.710.10">
    <property type="entry name" value="DD-peptidase/beta-lactamase superfamily"/>
    <property type="match status" value="2"/>
</dbReference>
<dbReference type="EMBL" id="FUYZ01000005">
    <property type="protein sequence ID" value="SKB91382.1"/>
    <property type="molecule type" value="Genomic_DNA"/>
</dbReference>
<dbReference type="Pfam" id="PF02113">
    <property type="entry name" value="Peptidase_S13"/>
    <property type="match status" value="2"/>
</dbReference>
<keyword evidence="4" id="KW-0645">Protease</keyword>
<proteinExistence type="inferred from homology"/>
<dbReference type="Gene3D" id="3.50.80.20">
    <property type="entry name" value="D-Ala-D-Ala carboxypeptidase C, peptidase S13"/>
    <property type="match status" value="1"/>
</dbReference>
<name>A0A1T5F5C0_9FLAO</name>
<dbReference type="PRINTS" id="PR00922">
    <property type="entry name" value="DADACBPTASE3"/>
</dbReference>
<evidence type="ECO:0000313" key="4">
    <source>
        <dbReference type="EMBL" id="SKB91382.1"/>
    </source>
</evidence>
<dbReference type="GO" id="GO:0000270">
    <property type="term" value="P:peptidoglycan metabolic process"/>
    <property type="evidence" value="ECO:0007669"/>
    <property type="project" value="TreeGrafter"/>
</dbReference>
<evidence type="ECO:0000256" key="3">
    <source>
        <dbReference type="SAM" id="SignalP"/>
    </source>
</evidence>
<dbReference type="Proteomes" id="UP000191112">
    <property type="component" value="Unassembled WGS sequence"/>
</dbReference>
<dbReference type="STRING" id="619805.SAMN05660477_01803"/>
<dbReference type="InterPro" id="IPR000667">
    <property type="entry name" value="Peptidase_S13"/>
</dbReference>
<keyword evidence="2" id="KW-0378">Hydrolase</keyword>
<dbReference type="SUPFAM" id="SSF56601">
    <property type="entry name" value="beta-lactamase/transpeptidase-like"/>
    <property type="match status" value="1"/>
</dbReference>
<feature type="signal peptide" evidence="3">
    <location>
        <begin position="1"/>
        <end position="21"/>
    </location>
</feature>
<dbReference type="NCBIfam" id="TIGR00666">
    <property type="entry name" value="PBP4"/>
    <property type="match status" value="1"/>
</dbReference>